<gene>
    <name evidence="2" type="ORF">NE663_05790</name>
</gene>
<comment type="caution">
    <text evidence="2">The sequence shown here is derived from an EMBL/GenBank/DDBJ whole genome shotgun (WGS) entry which is preliminary data.</text>
</comment>
<proteinExistence type="predicted"/>
<evidence type="ECO:0000313" key="3">
    <source>
        <dbReference type="Proteomes" id="UP001524435"/>
    </source>
</evidence>
<name>A0ABT1SKM1_9FIRM</name>
<dbReference type="Proteomes" id="UP001524435">
    <property type="component" value="Unassembled WGS sequence"/>
</dbReference>
<dbReference type="EMBL" id="JANGCH010000006">
    <property type="protein sequence ID" value="MCQ5121771.1"/>
    <property type="molecule type" value="Genomic_DNA"/>
</dbReference>
<feature type="region of interest" description="Disordered" evidence="1">
    <location>
        <begin position="182"/>
        <end position="204"/>
    </location>
</feature>
<evidence type="ECO:0000313" key="2">
    <source>
        <dbReference type="EMBL" id="MCQ5121771.1"/>
    </source>
</evidence>
<reference evidence="2 3" key="1">
    <citation type="submission" date="2022-06" db="EMBL/GenBank/DDBJ databases">
        <title>Isolation of gut microbiota from human fecal samples.</title>
        <authorList>
            <person name="Pamer E.G."/>
            <person name="Barat B."/>
            <person name="Waligurski E."/>
            <person name="Medina S."/>
            <person name="Paddock L."/>
            <person name="Mostad J."/>
        </authorList>
    </citation>
    <scope>NUCLEOTIDE SEQUENCE [LARGE SCALE GENOMIC DNA]</scope>
    <source>
        <strain evidence="2 3">DFI.6.1</strain>
    </source>
</reference>
<dbReference type="RefSeq" id="WP_087376067.1">
    <property type="nucleotide sequence ID" value="NZ_JANGCH010000006.1"/>
</dbReference>
<evidence type="ECO:0000256" key="1">
    <source>
        <dbReference type="SAM" id="MobiDB-lite"/>
    </source>
</evidence>
<accession>A0ABT1SKM1</accession>
<organism evidence="2 3">
    <name type="scientific">Massilicoli timonensis</name>
    <dbReference type="NCBI Taxonomy" id="2015901"/>
    <lineage>
        <taxon>Bacteria</taxon>
        <taxon>Bacillati</taxon>
        <taxon>Bacillota</taxon>
        <taxon>Erysipelotrichia</taxon>
        <taxon>Erysipelotrichales</taxon>
        <taxon>Erysipelotrichaceae</taxon>
        <taxon>Massilicoli</taxon>
    </lineage>
</organism>
<feature type="compositionally biased region" description="Acidic residues" evidence="1">
    <location>
        <begin position="186"/>
        <end position="204"/>
    </location>
</feature>
<protein>
    <submittedName>
        <fullName evidence="2">Uncharacterized protein</fullName>
    </submittedName>
</protein>
<sequence>MAKKEKGTRQKKKKGRSTQELLGIKTFTKYGLAVGKYELLFYMIAPTNISVLSRANIEIKIHHLMMVLSAVPDIEVTCTDSCECFDDNKTYLQARLEEETNPKVRKIIKKDIDFLDDIQTEMATARQFLLIGRCRNLKPEQVFNTANRIEKVVSEQGFETHRMKKAEIKRFLAVYFEASMNGDQMPDTDGEQFFDGEDSDEEEA</sequence>
<keyword evidence="3" id="KW-1185">Reference proteome</keyword>